<evidence type="ECO:0000313" key="3">
    <source>
        <dbReference type="Proteomes" id="UP001054889"/>
    </source>
</evidence>
<feature type="region of interest" description="Disordered" evidence="1">
    <location>
        <begin position="149"/>
        <end position="241"/>
    </location>
</feature>
<proteinExistence type="predicted"/>
<organism evidence="2 3">
    <name type="scientific">Eleusine coracana subsp. coracana</name>
    <dbReference type="NCBI Taxonomy" id="191504"/>
    <lineage>
        <taxon>Eukaryota</taxon>
        <taxon>Viridiplantae</taxon>
        <taxon>Streptophyta</taxon>
        <taxon>Embryophyta</taxon>
        <taxon>Tracheophyta</taxon>
        <taxon>Spermatophyta</taxon>
        <taxon>Magnoliopsida</taxon>
        <taxon>Liliopsida</taxon>
        <taxon>Poales</taxon>
        <taxon>Poaceae</taxon>
        <taxon>PACMAD clade</taxon>
        <taxon>Chloridoideae</taxon>
        <taxon>Cynodonteae</taxon>
        <taxon>Eleusininae</taxon>
        <taxon>Eleusine</taxon>
    </lineage>
</organism>
<accession>A0AAV5EJM0</accession>
<dbReference type="PANTHER" id="PTHR47069:SF11">
    <property type="entry name" value="OS04G0275550 PROTEIN"/>
    <property type="match status" value="1"/>
</dbReference>
<name>A0AAV5EJM0_ELECO</name>
<protein>
    <submittedName>
        <fullName evidence="2">Uncharacterized protein</fullName>
    </submittedName>
</protein>
<keyword evidence="3" id="KW-1185">Reference proteome</keyword>
<dbReference type="Proteomes" id="UP001054889">
    <property type="component" value="Unassembled WGS sequence"/>
</dbReference>
<feature type="compositionally biased region" description="Basic residues" evidence="1">
    <location>
        <begin position="149"/>
        <end position="162"/>
    </location>
</feature>
<dbReference type="PANTHER" id="PTHR47069">
    <property type="match status" value="1"/>
</dbReference>
<gene>
    <name evidence="2" type="primary">gb10467</name>
    <name evidence="2" type="ORF">PR202_gb10467</name>
</gene>
<evidence type="ECO:0000313" key="2">
    <source>
        <dbReference type="EMBL" id="GJN22865.1"/>
    </source>
</evidence>
<feature type="compositionally biased region" description="Basic and acidic residues" evidence="1">
    <location>
        <begin position="218"/>
        <end position="229"/>
    </location>
</feature>
<dbReference type="AlphaFoldDB" id="A0AAV5EJM0"/>
<reference evidence="2" key="1">
    <citation type="journal article" date="2018" name="DNA Res.">
        <title>Multiple hybrid de novo genome assembly of finger millet, an orphan allotetraploid crop.</title>
        <authorList>
            <person name="Hatakeyama M."/>
            <person name="Aluri S."/>
            <person name="Balachadran M.T."/>
            <person name="Sivarajan S.R."/>
            <person name="Patrignani A."/>
            <person name="Gruter S."/>
            <person name="Poveda L."/>
            <person name="Shimizu-Inatsugi R."/>
            <person name="Baeten J."/>
            <person name="Francoijs K.J."/>
            <person name="Nataraja K.N."/>
            <person name="Reddy Y.A.N."/>
            <person name="Phadnis S."/>
            <person name="Ravikumar R.L."/>
            <person name="Schlapbach R."/>
            <person name="Sreeman S.M."/>
            <person name="Shimizu K.K."/>
        </authorList>
    </citation>
    <scope>NUCLEOTIDE SEQUENCE</scope>
</reference>
<evidence type="ECO:0000256" key="1">
    <source>
        <dbReference type="SAM" id="MobiDB-lite"/>
    </source>
</evidence>
<comment type="caution">
    <text evidence="2">The sequence shown here is derived from an EMBL/GenBank/DDBJ whole genome shotgun (WGS) entry which is preliminary data.</text>
</comment>
<reference evidence="2" key="2">
    <citation type="submission" date="2021-12" db="EMBL/GenBank/DDBJ databases">
        <title>Resequencing data analysis of finger millet.</title>
        <authorList>
            <person name="Hatakeyama M."/>
            <person name="Aluri S."/>
            <person name="Balachadran M.T."/>
            <person name="Sivarajan S.R."/>
            <person name="Poveda L."/>
            <person name="Shimizu-Inatsugi R."/>
            <person name="Schlapbach R."/>
            <person name="Sreeman S.M."/>
            <person name="Shimizu K.K."/>
        </authorList>
    </citation>
    <scope>NUCLEOTIDE SEQUENCE</scope>
</reference>
<feature type="compositionally biased region" description="Basic and acidic residues" evidence="1">
    <location>
        <begin position="197"/>
        <end position="207"/>
    </location>
</feature>
<dbReference type="EMBL" id="BQKI01000076">
    <property type="protein sequence ID" value="GJN22865.1"/>
    <property type="molecule type" value="Genomic_DNA"/>
</dbReference>
<sequence length="377" mass="38506">MGGTGLGGAGLGSAGLGGPVLGGTGRGCTGRGCSGLEIGGLGGTGRGSAGLGSVGLGSLGLGGPILGGTVRGCTGRGSDSLETGGLGYDGMGSSDMADLGVDGMANQSFLDAVGFNANSFDGDSDDPFFDASADMWYDDGSHNNELRVRGRGHGRGMTKPRHAASGGLSRGMAAVVSEGRGSMPPPSSGGGRGKRPRPFDGGHDTRGHGKAKAAYKPPRPDVSESDGHVDSQATGEDEELQEISTRQLKYDPPEHEELLAKIFGGVVVDGSTSCAPGEVVGQGHDEGFVGRGGDEGLLGADENVKTFPSPSLNDGVIEKLLDMTVDCGVSEESAEYFMATLLFKNAENRSTFKAIKTKNKRVAWLRRHCDKEGLAWK</sequence>